<dbReference type="InterPro" id="IPR022764">
    <property type="entry name" value="Peptidase_S54_rhomboid_dom"/>
</dbReference>
<keyword evidence="6 7" id="KW-0472">Membrane</keyword>
<feature type="transmembrane region" description="Helical" evidence="7">
    <location>
        <begin position="95"/>
        <end position="116"/>
    </location>
</feature>
<dbReference type="Gene3D" id="1.20.1540.10">
    <property type="entry name" value="Rhomboid-like"/>
    <property type="match status" value="1"/>
</dbReference>
<protein>
    <recommendedName>
        <fullName evidence="8">Peptidase S54 rhomboid domain-containing protein</fullName>
    </recommendedName>
</protein>
<evidence type="ECO:0000256" key="3">
    <source>
        <dbReference type="ARBA" id="ARBA00022692"/>
    </source>
</evidence>
<keyword evidence="5 7" id="KW-1133">Transmembrane helix</keyword>
<evidence type="ECO:0000313" key="10">
    <source>
        <dbReference type="Proteomes" id="UP000075666"/>
    </source>
</evidence>
<reference evidence="9 10" key="1">
    <citation type="submission" date="2016-01" db="EMBL/GenBank/DDBJ databases">
        <title>Genome Sequences of Twelve Sporeforming Bacillus Species Isolated from Foods.</title>
        <authorList>
            <person name="Berendsen E.M."/>
            <person name="Wells-Bennik M.H."/>
            <person name="Krawcyk A.O."/>
            <person name="De Jong A."/>
            <person name="Holsappel S."/>
            <person name="Eijlander R.T."/>
            <person name="Kuipers O.P."/>
        </authorList>
    </citation>
    <scope>NUCLEOTIDE SEQUENCE [LARGE SCALE GENOMIC DNA]</scope>
    <source>
        <strain evidence="9 10">B4102</strain>
    </source>
</reference>
<keyword evidence="10" id="KW-1185">Reference proteome</keyword>
<dbReference type="STRING" id="46224.B4102_4268"/>
<feature type="transmembrane region" description="Helical" evidence="7">
    <location>
        <begin position="174"/>
        <end position="194"/>
    </location>
</feature>
<dbReference type="InterPro" id="IPR035952">
    <property type="entry name" value="Rhomboid-like_sf"/>
</dbReference>
<feature type="transmembrane region" description="Helical" evidence="7">
    <location>
        <begin position="122"/>
        <end position="142"/>
    </location>
</feature>
<feature type="transmembrane region" description="Helical" evidence="7">
    <location>
        <begin position="58"/>
        <end position="83"/>
    </location>
</feature>
<proteinExistence type="inferred from homology"/>
<comment type="subcellular location">
    <subcellularLocation>
        <location evidence="1">Membrane</location>
        <topology evidence="1">Multi-pass membrane protein</topology>
    </subcellularLocation>
</comment>
<dbReference type="GO" id="GO:0004252">
    <property type="term" value="F:serine-type endopeptidase activity"/>
    <property type="evidence" value="ECO:0007669"/>
    <property type="project" value="InterPro"/>
</dbReference>
<dbReference type="GO" id="GO:0016020">
    <property type="term" value="C:membrane"/>
    <property type="evidence" value="ECO:0007669"/>
    <property type="project" value="UniProtKB-SubCell"/>
</dbReference>
<organism evidence="9 10">
    <name type="scientific">Heyndrickxia sporothermodurans</name>
    <dbReference type="NCBI Taxonomy" id="46224"/>
    <lineage>
        <taxon>Bacteria</taxon>
        <taxon>Bacillati</taxon>
        <taxon>Bacillota</taxon>
        <taxon>Bacilli</taxon>
        <taxon>Bacillales</taxon>
        <taxon>Bacillaceae</taxon>
        <taxon>Heyndrickxia</taxon>
    </lineage>
</organism>
<evidence type="ECO:0000256" key="2">
    <source>
        <dbReference type="ARBA" id="ARBA00009045"/>
    </source>
</evidence>
<feature type="transmembrane region" description="Helical" evidence="7">
    <location>
        <begin position="12"/>
        <end position="38"/>
    </location>
</feature>
<evidence type="ECO:0000256" key="7">
    <source>
        <dbReference type="SAM" id="Phobius"/>
    </source>
</evidence>
<feature type="transmembrane region" description="Helical" evidence="7">
    <location>
        <begin position="149"/>
        <end position="168"/>
    </location>
</feature>
<evidence type="ECO:0000256" key="4">
    <source>
        <dbReference type="ARBA" id="ARBA00022801"/>
    </source>
</evidence>
<dbReference type="PANTHER" id="PTHR43731">
    <property type="entry name" value="RHOMBOID PROTEASE"/>
    <property type="match status" value="1"/>
</dbReference>
<dbReference type="RefSeq" id="WP_066236177.1">
    <property type="nucleotide sequence ID" value="NZ_JBHJSX010000003.1"/>
</dbReference>
<dbReference type="AlphaFoldDB" id="A0A150KJI6"/>
<evidence type="ECO:0000313" key="9">
    <source>
        <dbReference type="EMBL" id="KYC83948.1"/>
    </source>
</evidence>
<dbReference type="SUPFAM" id="SSF144091">
    <property type="entry name" value="Rhomboid-like"/>
    <property type="match status" value="1"/>
</dbReference>
<sequence>MFIRNEGFFQYIKSYPIVSTIILLHVLLFIMNFIPLIPHKYIFQWLSGVNLYIADGQFWRLITPIFVHASFTHLLFNSFSLLIFGPFLERLVGKLMFCTFYLICGVIGNIATYLLLPLTYSHVGASGAILGLFGMYVATIVLKKHMLTMSIQQIIVPIVVIALIMSFLEPNVNIISHIFGILSGYSIGLVYFTAKKKGIH</sequence>
<evidence type="ECO:0000256" key="1">
    <source>
        <dbReference type="ARBA" id="ARBA00004141"/>
    </source>
</evidence>
<accession>A0A150KJI6</accession>
<dbReference type="Proteomes" id="UP000075666">
    <property type="component" value="Unassembled WGS sequence"/>
</dbReference>
<name>A0A150KJI6_9BACI</name>
<evidence type="ECO:0000256" key="5">
    <source>
        <dbReference type="ARBA" id="ARBA00022989"/>
    </source>
</evidence>
<dbReference type="PATRIC" id="fig|46224.3.peg.2626"/>
<dbReference type="Pfam" id="PF01694">
    <property type="entry name" value="Rhomboid"/>
    <property type="match status" value="1"/>
</dbReference>
<comment type="similarity">
    <text evidence="2">Belongs to the peptidase S54 family.</text>
</comment>
<dbReference type="InterPro" id="IPR050925">
    <property type="entry name" value="Rhomboid_protease_S54"/>
</dbReference>
<dbReference type="EMBL" id="LQYN01000174">
    <property type="protein sequence ID" value="KYC83948.1"/>
    <property type="molecule type" value="Genomic_DNA"/>
</dbReference>
<dbReference type="OrthoDB" id="9813074at2"/>
<feature type="domain" description="Peptidase S54 rhomboid" evidence="8">
    <location>
        <begin position="56"/>
        <end position="192"/>
    </location>
</feature>
<dbReference type="PANTHER" id="PTHR43731:SF14">
    <property type="entry name" value="PRESENILIN-ASSOCIATED RHOMBOID-LIKE PROTEIN, MITOCHONDRIAL"/>
    <property type="match status" value="1"/>
</dbReference>
<gene>
    <name evidence="9" type="ORF">B4102_4268</name>
</gene>
<comment type="caution">
    <text evidence="9">The sequence shown here is derived from an EMBL/GenBank/DDBJ whole genome shotgun (WGS) entry which is preliminary data.</text>
</comment>
<keyword evidence="3 7" id="KW-0812">Transmembrane</keyword>
<evidence type="ECO:0000256" key="6">
    <source>
        <dbReference type="ARBA" id="ARBA00023136"/>
    </source>
</evidence>
<evidence type="ECO:0000259" key="8">
    <source>
        <dbReference type="Pfam" id="PF01694"/>
    </source>
</evidence>
<keyword evidence="4" id="KW-0378">Hydrolase</keyword>